<dbReference type="CDD" id="cd04087">
    <property type="entry name" value="PTPA"/>
    <property type="match status" value="1"/>
</dbReference>
<organism evidence="10 11">
    <name type="scientific">Aspergillus cavernicola</name>
    <dbReference type="NCBI Taxonomy" id="176166"/>
    <lineage>
        <taxon>Eukaryota</taxon>
        <taxon>Fungi</taxon>
        <taxon>Dikarya</taxon>
        <taxon>Ascomycota</taxon>
        <taxon>Pezizomycotina</taxon>
        <taxon>Eurotiomycetes</taxon>
        <taxon>Eurotiomycetidae</taxon>
        <taxon>Eurotiales</taxon>
        <taxon>Aspergillaceae</taxon>
        <taxon>Aspergillus</taxon>
        <taxon>Aspergillus subgen. Nidulantes</taxon>
    </lineage>
</organism>
<dbReference type="EMBL" id="JBFXLS010000065">
    <property type="protein sequence ID" value="KAL2821255.1"/>
    <property type="molecule type" value="Genomic_DNA"/>
</dbReference>
<dbReference type="SUPFAM" id="SSF50475">
    <property type="entry name" value="FMN-binding split barrel"/>
    <property type="match status" value="1"/>
</dbReference>
<keyword evidence="6 8" id="KW-0413">Isomerase</keyword>
<dbReference type="InterPro" id="IPR043170">
    <property type="entry name" value="PTPA_C_lid"/>
</dbReference>
<dbReference type="Gene3D" id="2.30.110.10">
    <property type="entry name" value="Electron Transport, Fmn-binding Protein, Chain A"/>
    <property type="match status" value="1"/>
</dbReference>
<accession>A0ABR4I0I0</accession>
<dbReference type="Pfam" id="PF04299">
    <property type="entry name" value="FMN_bind_2"/>
    <property type="match status" value="1"/>
</dbReference>
<dbReference type="InterPro" id="IPR037218">
    <property type="entry name" value="PTPA_sf"/>
</dbReference>
<feature type="compositionally biased region" description="Basic and acidic residues" evidence="9">
    <location>
        <begin position="594"/>
        <end position="608"/>
    </location>
</feature>
<comment type="similarity">
    <text evidence="3 8">Belongs to the PTPA-type PPIase family.</text>
</comment>
<dbReference type="EC" id="5.2.1.8" evidence="8"/>
<evidence type="ECO:0000256" key="8">
    <source>
        <dbReference type="RuleBase" id="RU361210"/>
    </source>
</evidence>
<comment type="function">
    <text evidence="7">PPIases accelerate the folding of proteins. It catalyzes the cis-trans isomerization of proline imidic peptide bonds in oligopeptides. Acts as a regulatory subunit for PP2A-like phosphatases modulating their activity or substrate specificity, probably by inducing a conformational change in the catalytic subunit, a direct target of the PPIase. Can reactivate inactive phosphatase PP2A-phosphatase methylesterase complexes (PP2Ai) in presence of ATP and Mg(2+) by dissociating the inactive form from the complex.</text>
</comment>
<gene>
    <name evidence="10" type="ORF">BDW59DRAFT_174240</name>
</gene>
<dbReference type="Proteomes" id="UP001610335">
    <property type="component" value="Unassembled WGS sequence"/>
</dbReference>
<comment type="catalytic activity">
    <reaction evidence="1 8">
        <text>[protein]-peptidylproline (omega=180) = [protein]-peptidylproline (omega=0)</text>
        <dbReference type="Rhea" id="RHEA:16237"/>
        <dbReference type="Rhea" id="RHEA-COMP:10747"/>
        <dbReference type="Rhea" id="RHEA-COMP:10748"/>
        <dbReference type="ChEBI" id="CHEBI:83833"/>
        <dbReference type="ChEBI" id="CHEBI:83834"/>
        <dbReference type="EC" id="5.2.1.8"/>
    </reaction>
</comment>
<reference evidence="10 11" key="1">
    <citation type="submission" date="2024-07" db="EMBL/GenBank/DDBJ databases">
        <title>Section-level genome sequencing and comparative genomics of Aspergillus sections Usti and Cavernicolus.</title>
        <authorList>
            <consortium name="Lawrence Berkeley National Laboratory"/>
            <person name="Nybo J.L."/>
            <person name="Vesth T.C."/>
            <person name="Theobald S."/>
            <person name="Frisvad J.C."/>
            <person name="Larsen T.O."/>
            <person name="Kjaerboelling I."/>
            <person name="Rothschild-Mancinelli K."/>
            <person name="Lyhne E.K."/>
            <person name="Kogle M.E."/>
            <person name="Barry K."/>
            <person name="Clum A."/>
            <person name="Na H."/>
            <person name="Ledsgaard L."/>
            <person name="Lin J."/>
            <person name="Lipzen A."/>
            <person name="Kuo A."/>
            <person name="Riley R."/>
            <person name="Mondo S."/>
            <person name="LaButti K."/>
            <person name="Haridas S."/>
            <person name="Pangalinan J."/>
            <person name="Salamov A.A."/>
            <person name="Simmons B.A."/>
            <person name="Magnuson J.K."/>
            <person name="Chen J."/>
            <person name="Drula E."/>
            <person name="Henrissat B."/>
            <person name="Wiebenga A."/>
            <person name="Lubbers R.J."/>
            <person name="Gomes A.C."/>
            <person name="Makela M.R."/>
            <person name="Stajich J."/>
            <person name="Grigoriev I.V."/>
            <person name="Mortensen U.H."/>
            <person name="De vries R.P."/>
            <person name="Baker S.E."/>
            <person name="Andersen M.R."/>
        </authorList>
    </citation>
    <scope>NUCLEOTIDE SEQUENCE [LARGE SCALE GENOMIC DNA]</scope>
    <source>
        <strain evidence="10 11">CBS 600.67</strain>
    </source>
</reference>
<dbReference type="Pfam" id="PF03095">
    <property type="entry name" value="PTPA"/>
    <property type="match status" value="1"/>
</dbReference>
<evidence type="ECO:0000313" key="11">
    <source>
        <dbReference type="Proteomes" id="UP001610335"/>
    </source>
</evidence>
<evidence type="ECO:0000256" key="5">
    <source>
        <dbReference type="ARBA" id="ARBA00023110"/>
    </source>
</evidence>
<evidence type="ECO:0000256" key="4">
    <source>
        <dbReference type="ARBA" id="ARBA00022490"/>
    </source>
</evidence>
<feature type="region of interest" description="Disordered" evidence="9">
    <location>
        <begin position="249"/>
        <end position="282"/>
    </location>
</feature>
<evidence type="ECO:0000256" key="3">
    <source>
        <dbReference type="ARBA" id="ARBA00011019"/>
    </source>
</evidence>
<proteinExistence type="inferred from homology"/>
<keyword evidence="5 8" id="KW-0697">Rotamase</keyword>
<dbReference type="InterPro" id="IPR012349">
    <property type="entry name" value="Split_barrel_FMN-bd"/>
</dbReference>
<comment type="subcellular location">
    <subcellularLocation>
        <location evidence="2 8">Cytoplasm</location>
    </subcellularLocation>
</comment>
<dbReference type="Gene3D" id="1.20.120.1150">
    <property type="match status" value="1"/>
</dbReference>
<evidence type="ECO:0000256" key="9">
    <source>
        <dbReference type="SAM" id="MobiDB-lite"/>
    </source>
</evidence>
<dbReference type="SUPFAM" id="SSF140984">
    <property type="entry name" value="PTPA-like"/>
    <property type="match status" value="1"/>
</dbReference>
<keyword evidence="4 8" id="KW-0963">Cytoplasm</keyword>
<dbReference type="InterPro" id="IPR007396">
    <property type="entry name" value="TR_PAI2-type"/>
</dbReference>
<dbReference type="PANTHER" id="PTHR10012:SF5">
    <property type="entry name" value="SERINE_THREONINE-PROTEIN PHOSPHATASE 2A ACTIVATOR 2"/>
    <property type="match status" value="1"/>
</dbReference>
<keyword evidence="11" id="KW-1185">Reference proteome</keyword>
<evidence type="ECO:0000256" key="7">
    <source>
        <dbReference type="ARBA" id="ARBA00025287"/>
    </source>
</evidence>
<evidence type="ECO:0000256" key="1">
    <source>
        <dbReference type="ARBA" id="ARBA00000971"/>
    </source>
</evidence>
<evidence type="ECO:0000313" key="10">
    <source>
        <dbReference type="EMBL" id="KAL2821255.1"/>
    </source>
</evidence>
<evidence type="ECO:0000256" key="2">
    <source>
        <dbReference type="ARBA" id="ARBA00004496"/>
    </source>
</evidence>
<name>A0ABR4I0I0_9EURO</name>
<sequence>MYFRAVHAEAQISILQQLIRDNPLGILTTAITSPSYPLIQSSHIPFVLDVPGTPDGSLSNGVLRGHMAKQNPQAKALMETLAAQQEQGNPGLELSEEVLILFNGPHHHYVTPKFYTETKPATGKVVPTWNYAAAQAYGKIKVYCDSKSEETSTFLQTQIEELSQQSETSIMGSASPWQVSDSPSPYVELLKKNIIGIEITIDRLQGKFKMSQEMGQGDRQGVINGFENLGTDVGKGIADMINLSQKLSELRASKQAKSQSSRDPAPVTPPLSNPPDLSSHKYSHPVRRILSKKDHETFLSSPTYTLVLGFIFGLSDSVRGRSAPDSETSATSSNISKIISIVDNIRTLVDAHPSIDQGGSRFGNPAFRDLFDDVATQSTTWHRDSLGIQDAAAIDEISSYLIHSLGSRDRLDYGSGHEMNFMMWLLCLWQLGLFSTADFESVVFRVYVRYMRLMRDVQSTYYLEPAGSHGVWGLDDYHFLPFLFGAAQLVGHPYITPLAIHNTAVLDEEGDRYMYLDQVRWVESVKTVKGLRWHSPMLDDISGAKNWIKIESGMKKMFVKEVLGKLPIMQHFLFGSMLPAVPGMGELEAEDEGDGHTHEHGDGHVHDHSQHADWFGDCCGIKVPSTIAAGAEMRKRMGGGSGLRPIPFD</sequence>
<comment type="caution">
    <text evidence="10">The sequence shown here is derived from an EMBL/GenBank/DDBJ whole genome shotgun (WGS) entry which is preliminary data.</text>
</comment>
<evidence type="ECO:0000256" key="6">
    <source>
        <dbReference type="ARBA" id="ARBA00023235"/>
    </source>
</evidence>
<dbReference type="PANTHER" id="PTHR10012">
    <property type="entry name" value="SERINE/THREONINE-PROTEIN PHOSPHATASE 2A REGULATORY SUBUNIT B"/>
    <property type="match status" value="1"/>
</dbReference>
<feature type="region of interest" description="Disordered" evidence="9">
    <location>
        <begin position="585"/>
        <end position="608"/>
    </location>
</feature>
<dbReference type="InterPro" id="IPR004327">
    <property type="entry name" value="Phstyr_phstse_ac"/>
</dbReference>
<protein>
    <recommendedName>
        <fullName evidence="8">Serine/threonine-protein phosphatase 2A activator</fullName>
        <ecNumber evidence="8">5.2.1.8</ecNumber>
    </recommendedName>
    <alternativeName>
        <fullName evidence="8">Phosphotyrosyl phosphatase activator</fullName>
    </alternativeName>
</protein>